<feature type="binding site" evidence="12">
    <location>
        <position position="288"/>
    </location>
    <ligand>
        <name>K(+)</name>
        <dbReference type="ChEBI" id="CHEBI:29103"/>
    </ligand>
</feature>
<comment type="cofactor">
    <cofactor evidence="12">
        <name>Mg(2+)</name>
        <dbReference type="ChEBI" id="CHEBI:18420"/>
    </cofactor>
    <text evidence="12">Requires a divalent cation, most likely magnesium in vivo, as an electrophilic catalyst to aid phosphoryl group transfer. It is the chelate of the metal and the nucleotide that is the actual substrate.</text>
</comment>
<dbReference type="NCBIfam" id="TIGR02152">
    <property type="entry name" value="D_ribokin_bact"/>
    <property type="match status" value="1"/>
</dbReference>
<accession>A0A2H6CQU9</accession>
<dbReference type="InterPro" id="IPR011877">
    <property type="entry name" value="Ribokinase"/>
</dbReference>
<evidence type="ECO:0000256" key="10">
    <source>
        <dbReference type="ARBA" id="ARBA00022958"/>
    </source>
</evidence>
<feature type="domain" description="Carbohydrate kinase PfkB" evidence="13">
    <location>
        <begin position="1"/>
        <end position="296"/>
    </location>
</feature>
<feature type="binding site" evidence="12">
    <location>
        <position position="279"/>
    </location>
    <ligand>
        <name>ATP</name>
        <dbReference type="ChEBI" id="CHEBI:30616"/>
    </ligand>
</feature>
<proteinExistence type="inferred from homology"/>
<evidence type="ECO:0000313" key="15">
    <source>
        <dbReference type="Proteomes" id="UP000236214"/>
    </source>
</evidence>
<dbReference type="GO" id="GO:0004747">
    <property type="term" value="F:ribokinase activity"/>
    <property type="evidence" value="ECO:0007669"/>
    <property type="project" value="UniProtKB-UniRule"/>
</dbReference>
<feature type="binding site" evidence="12">
    <location>
        <position position="250"/>
    </location>
    <ligand>
        <name>K(+)</name>
        <dbReference type="ChEBI" id="CHEBI:29103"/>
    </ligand>
</feature>
<feature type="binding site" evidence="12">
    <location>
        <position position="248"/>
    </location>
    <ligand>
        <name>K(+)</name>
        <dbReference type="ChEBI" id="CHEBI:29103"/>
    </ligand>
</feature>
<comment type="subcellular location">
    <subcellularLocation>
        <location evidence="12">Cytoplasm</location>
    </subcellularLocation>
</comment>
<keyword evidence="4 12" id="KW-0808">Transferase</keyword>
<feature type="active site" description="Proton acceptor" evidence="12">
    <location>
        <position position="254"/>
    </location>
</feature>
<evidence type="ECO:0000256" key="1">
    <source>
        <dbReference type="ARBA" id="ARBA00005380"/>
    </source>
</evidence>
<evidence type="ECO:0000256" key="4">
    <source>
        <dbReference type="ARBA" id="ARBA00022679"/>
    </source>
</evidence>
<evidence type="ECO:0000256" key="2">
    <source>
        <dbReference type="ARBA" id="ARBA00012035"/>
    </source>
</evidence>
<feature type="binding site" evidence="12">
    <location>
        <begin position="221"/>
        <end position="226"/>
    </location>
    <ligand>
        <name>ATP</name>
        <dbReference type="ChEBI" id="CHEBI:30616"/>
    </ligand>
</feature>
<feature type="binding site" evidence="12">
    <location>
        <begin position="253"/>
        <end position="254"/>
    </location>
    <ligand>
        <name>ATP</name>
        <dbReference type="ChEBI" id="CHEBI:30616"/>
    </ligand>
</feature>
<evidence type="ECO:0000256" key="6">
    <source>
        <dbReference type="ARBA" id="ARBA00022741"/>
    </source>
</evidence>
<feature type="binding site" evidence="12">
    <location>
        <position position="290"/>
    </location>
    <ligand>
        <name>K(+)</name>
        <dbReference type="ChEBI" id="CHEBI:29103"/>
    </ligand>
</feature>
<dbReference type="EC" id="2.7.1.15" evidence="2 12"/>
<dbReference type="InterPro" id="IPR002173">
    <property type="entry name" value="Carboh/pur_kinase_PfkB_CS"/>
</dbReference>
<dbReference type="AlphaFoldDB" id="A0A2H6CQU9"/>
<dbReference type="Gene3D" id="3.40.1190.20">
    <property type="match status" value="1"/>
</dbReference>
<gene>
    <name evidence="12" type="primary">rbsK</name>
    <name evidence="14" type="ORF">TEHN7118_0172</name>
</gene>
<comment type="caution">
    <text evidence="12">Lacks conserved residue(s) required for the propagation of feature annotation.</text>
</comment>
<feature type="binding site" evidence="12">
    <location>
        <position position="285"/>
    </location>
    <ligand>
        <name>K(+)</name>
        <dbReference type="ChEBI" id="CHEBI:29103"/>
    </ligand>
</feature>
<evidence type="ECO:0000256" key="5">
    <source>
        <dbReference type="ARBA" id="ARBA00022723"/>
    </source>
</evidence>
<dbReference type="GO" id="GO:0005829">
    <property type="term" value="C:cytosol"/>
    <property type="evidence" value="ECO:0007669"/>
    <property type="project" value="TreeGrafter"/>
</dbReference>
<dbReference type="InterPro" id="IPR002139">
    <property type="entry name" value="Ribo/fructo_kinase"/>
</dbReference>
<dbReference type="PANTHER" id="PTHR10584">
    <property type="entry name" value="SUGAR KINASE"/>
    <property type="match status" value="1"/>
</dbReference>
<dbReference type="PRINTS" id="PR00990">
    <property type="entry name" value="RIBOKINASE"/>
</dbReference>
<dbReference type="GO" id="GO:0046872">
    <property type="term" value="F:metal ion binding"/>
    <property type="evidence" value="ECO:0007669"/>
    <property type="project" value="UniProtKB-KW"/>
</dbReference>
<evidence type="ECO:0000256" key="12">
    <source>
        <dbReference type="HAMAP-Rule" id="MF_01987"/>
    </source>
</evidence>
<feature type="binding site" evidence="12">
    <location>
        <position position="185"/>
    </location>
    <ligand>
        <name>ATP</name>
        <dbReference type="ChEBI" id="CHEBI:30616"/>
    </ligand>
</feature>
<comment type="subunit">
    <text evidence="12">Homodimer.</text>
</comment>
<comment type="similarity">
    <text evidence="1">Belongs to the carbohydrate kinase pfkB family.</text>
</comment>
<dbReference type="GO" id="GO:0019303">
    <property type="term" value="P:D-ribose catabolic process"/>
    <property type="evidence" value="ECO:0007669"/>
    <property type="project" value="UniProtKB-UniRule"/>
</dbReference>
<evidence type="ECO:0000313" key="14">
    <source>
        <dbReference type="EMBL" id="GBD67366.1"/>
    </source>
</evidence>
<keyword evidence="7 12" id="KW-0418">Kinase</keyword>
<keyword evidence="10 12" id="KW-0630">Potassium</keyword>
<feature type="binding site" evidence="12">
    <location>
        <position position="254"/>
    </location>
    <ligand>
        <name>substrate</name>
    </ligand>
</feature>
<dbReference type="SUPFAM" id="SSF53613">
    <property type="entry name" value="Ribokinase-like"/>
    <property type="match status" value="1"/>
</dbReference>
<dbReference type="Proteomes" id="UP000236214">
    <property type="component" value="Unassembled WGS sequence"/>
</dbReference>
<dbReference type="Pfam" id="PF00294">
    <property type="entry name" value="PfkB"/>
    <property type="match status" value="1"/>
</dbReference>
<comment type="function">
    <text evidence="12">Catalyzes the phosphorylation of ribose at O-5 in a reaction requiring ATP and magnesium. The resulting D-ribose-5-phosphate can then be used either for sythesis of nucleotides, histidine, and tryptophan, or as a component of the pentose phosphate pathway.</text>
</comment>
<name>A0A2H6CQU9_TETHA</name>
<comment type="catalytic activity">
    <reaction evidence="12">
        <text>D-ribose + ATP = D-ribose 5-phosphate + ADP + H(+)</text>
        <dbReference type="Rhea" id="RHEA:13697"/>
        <dbReference type="ChEBI" id="CHEBI:15378"/>
        <dbReference type="ChEBI" id="CHEBI:30616"/>
        <dbReference type="ChEBI" id="CHEBI:47013"/>
        <dbReference type="ChEBI" id="CHEBI:78346"/>
        <dbReference type="ChEBI" id="CHEBI:456216"/>
        <dbReference type="EC" id="2.7.1.15"/>
    </reaction>
</comment>
<feature type="binding site" evidence="12">
    <location>
        <position position="140"/>
    </location>
    <ligand>
        <name>substrate</name>
    </ligand>
</feature>
<keyword evidence="15" id="KW-1185">Reference proteome</keyword>
<evidence type="ECO:0000256" key="3">
    <source>
        <dbReference type="ARBA" id="ARBA00016943"/>
    </source>
</evidence>
<keyword evidence="8 12" id="KW-0067">ATP-binding</keyword>
<keyword evidence="6 12" id="KW-0547">Nucleotide-binding</keyword>
<feature type="binding site" evidence="12">
    <location>
        <position position="294"/>
    </location>
    <ligand>
        <name>K(+)</name>
        <dbReference type="ChEBI" id="CHEBI:29103"/>
    </ligand>
</feature>
<comment type="caution">
    <text evidence="14">The sequence shown here is derived from an EMBL/GenBank/DDBJ whole genome shotgun (WGS) entry which is preliminary data.</text>
</comment>
<comment type="similarity">
    <text evidence="12">Belongs to the carbohydrate kinase PfkB family. Ribokinase subfamily.</text>
</comment>
<dbReference type="RefSeq" id="WP_103103269.1">
    <property type="nucleotide sequence ID" value="NZ_BDEC01000006.1"/>
</dbReference>
<protein>
    <recommendedName>
        <fullName evidence="3 12">Ribokinase</fullName>
        <shortName evidence="12">RK</shortName>
        <ecNumber evidence="2 12">2.7.1.15</ecNumber>
    </recommendedName>
</protein>
<dbReference type="InterPro" id="IPR029056">
    <property type="entry name" value="Ribokinase-like"/>
</dbReference>
<dbReference type="CDD" id="cd01174">
    <property type="entry name" value="ribokinase"/>
    <property type="match status" value="1"/>
</dbReference>
<keyword evidence="5 12" id="KW-0479">Metal-binding</keyword>
<reference evidence="14 15" key="1">
    <citation type="submission" date="2016-05" db="EMBL/GenBank/DDBJ databases">
        <title>Whole genome sequencing of Tetragenococcus halophilus subsp. halophilus NISL 7118.</title>
        <authorList>
            <person name="Shiwa Y."/>
            <person name="Nishimura I."/>
            <person name="Yoshikawa H."/>
            <person name="Koyama Y."/>
            <person name="Oguma T."/>
        </authorList>
    </citation>
    <scope>NUCLEOTIDE SEQUENCE [LARGE SCALE GENOMIC DNA]</scope>
    <source>
        <strain evidence="14 15">NISL 7118</strain>
    </source>
</reference>
<feature type="binding site" evidence="12">
    <location>
        <begin position="39"/>
        <end position="43"/>
    </location>
    <ligand>
        <name>substrate</name>
    </ligand>
</feature>
<comment type="pathway">
    <text evidence="12">Carbohydrate metabolism; D-ribose degradation; D-ribose 5-phosphate from beta-D-ribopyranose: step 2/2.</text>
</comment>
<dbReference type="PANTHER" id="PTHR10584:SF166">
    <property type="entry name" value="RIBOKINASE"/>
    <property type="match status" value="1"/>
</dbReference>
<feature type="binding site" evidence="12">
    <location>
        <begin position="11"/>
        <end position="13"/>
    </location>
    <ligand>
        <name>substrate</name>
    </ligand>
</feature>
<dbReference type="GO" id="GO:0005524">
    <property type="term" value="F:ATP binding"/>
    <property type="evidence" value="ECO:0007669"/>
    <property type="project" value="UniProtKB-UniRule"/>
</dbReference>
<evidence type="ECO:0000256" key="7">
    <source>
        <dbReference type="ARBA" id="ARBA00022777"/>
    </source>
</evidence>
<sequence length="305" mass="32705">MNKITVLGSMNLDTTIRTERLPKPGETLHSKEMFTGGGGKGANQAIAAARNGGQVSFIGALGDDMYAKMILELLEEDDINIQGIKQLKDTRTGSAYVMVDDKGENSIVIHGGANMKLSERHINEVSRLIVESDIVVAQLETNLSSIEGGFEIAKKANVTTVLNPAPAPKQISEKLLQLTDILVPNETELEMITGIKVTNQKELDRAAQVIHQMGIQGLIVTLGSEGAFYSFANIGNGFVPAIKVEAKDTTAAGDTFIGALVTKLSLDMNNIEEAINYGNKASSLTVQRYGAQPSIPYESEVNINS</sequence>
<evidence type="ECO:0000259" key="13">
    <source>
        <dbReference type="Pfam" id="PF00294"/>
    </source>
</evidence>
<dbReference type="UniPathway" id="UPA00916">
    <property type="reaction ID" value="UER00889"/>
</dbReference>
<dbReference type="PROSITE" id="PS00584">
    <property type="entry name" value="PFKB_KINASES_2"/>
    <property type="match status" value="1"/>
</dbReference>
<keyword evidence="11 12" id="KW-0119">Carbohydrate metabolism</keyword>
<dbReference type="EMBL" id="BDEC01000006">
    <property type="protein sequence ID" value="GBD67366.1"/>
    <property type="molecule type" value="Genomic_DNA"/>
</dbReference>
<dbReference type="InterPro" id="IPR011611">
    <property type="entry name" value="PfkB_dom"/>
</dbReference>
<keyword evidence="9 12" id="KW-0460">Magnesium</keyword>
<keyword evidence="12" id="KW-0963">Cytoplasm</keyword>
<comment type="activity regulation">
    <text evidence="12">Activated by a monovalent cation that binds near, but not in, the active site. The most likely occupant of the site in vivo is potassium. Ion binding induces a conformational change that may alter substrate affinity.</text>
</comment>
<evidence type="ECO:0000256" key="9">
    <source>
        <dbReference type="ARBA" id="ARBA00022842"/>
    </source>
</evidence>
<evidence type="ECO:0000256" key="8">
    <source>
        <dbReference type="ARBA" id="ARBA00022840"/>
    </source>
</evidence>
<organism evidence="14 15">
    <name type="scientific">Tetragenococcus halophilus subsp. halophilus</name>
    <dbReference type="NCBI Taxonomy" id="1513897"/>
    <lineage>
        <taxon>Bacteria</taxon>
        <taxon>Bacillati</taxon>
        <taxon>Bacillota</taxon>
        <taxon>Bacilli</taxon>
        <taxon>Lactobacillales</taxon>
        <taxon>Enterococcaceae</taxon>
        <taxon>Tetragenococcus</taxon>
    </lineage>
</organism>
<evidence type="ECO:0000256" key="11">
    <source>
        <dbReference type="ARBA" id="ARBA00023277"/>
    </source>
</evidence>
<dbReference type="HAMAP" id="MF_01987">
    <property type="entry name" value="Ribokinase"/>
    <property type="match status" value="1"/>
</dbReference>